<organism evidence="8 9">
    <name type="scientific">Saponaria officinalis</name>
    <name type="common">Common soapwort</name>
    <name type="synonym">Lychnis saponaria</name>
    <dbReference type="NCBI Taxonomy" id="3572"/>
    <lineage>
        <taxon>Eukaryota</taxon>
        <taxon>Viridiplantae</taxon>
        <taxon>Streptophyta</taxon>
        <taxon>Embryophyta</taxon>
        <taxon>Tracheophyta</taxon>
        <taxon>Spermatophyta</taxon>
        <taxon>Magnoliopsida</taxon>
        <taxon>eudicotyledons</taxon>
        <taxon>Gunneridae</taxon>
        <taxon>Pentapetalae</taxon>
        <taxon>Caryophyllales</taxon>
        <taxon>Caryophyllaceae</taxon>
        <taxon>Caryophylleae</taxon>
        <taxon>Saponaria</taxon>
    </lineage>
</organism>
<keyword evidence="3" id="KW-0677">Repeat</keyword>
<keyword evidence="9" id="KW-1185">Reference proteome</keyword>
<dbReference type="PROSITE" id="PS50082">
    <property type="entry name" value="WD_REPEATS_2"/>
    <property type="match status" value="7"/>
</dbReference>
<dbReference type="InterPro" id="IPR019775">
    <property type="entry name" value="WD40_repeat_CS"/>
</dbReference>
<comment type="caution">
    <text evidence="8">The sequence shown here is derived from an EMBL/GenBank/DDBJ whole genome shotgun (WGS) entry which is preliminary data.</text>
</comment>
<feature type="repeat" description="WD" evidence="6">
    <location>
        <begin position="359"/>
        <end position="391"/>
    </location>
</feature>
<evidence type="ECO:0000313" key="8">
    <source>
        <dbReference type="EMBL" id="KAK9676060.1"/>
    </source>
</evidence>
<proteinExistence type="inferred from homology"/>
<dbReference type="SUPFAM" id="SSF50978">
    <property type="entry name" value="WD40 repeat-like"/>
    <property type="match status" value="1"/>
</dbReference>
<sequence length="476" mass="53238">MSTMEMSRRESMENRYVICQLTDSEAKPLGPPIELNQNYGPNQLQQIVNQLLNNEEKLPYALYISDRELIVELGTFLQRFNVSVERVVQIVYQPQAIFRISPVYRCSTTLKGHSNSVLAVEFSPDGRQLASASGDTTVRLWDLNTQSPWHTCKGHKNWVLSVAWSPDGKYLVSGSLAGELLCWDPQTGERLGNPLPGHKKWITAISWEPLHLQAPCRRFVSASKDGDACIWDVVLKKCIRCLAGHRLSVTCVKWGGDGVIYTGSEDSTIKVWDTKEGKLIRTLKGHGGWVNSLALSTGYALRVGAKGKQYDSPEETKEASLDIYNKLKANAPERLVSGADDDSLYIWEPSISKHPKFRLTGHQQLVNSVAFSPDGLWLASGSFDKSVRLWNPLTGKFVCVLRGHVAPVYQICWSPDSRFLVSASKDSTLKVWDIRTRRLKHDLPGHEDAVYAVDWSPNGEMVASGSKDKTMKLYMG</sequence>
<protein>
    <recommendedName>
        <fullName evidence="7">NLE domain-containing protein</fullName>
    </recommendedName>
</protein>
<dbReference type="PROSITE" id="PS50294">
    <property type="entry name" value="WD_REPEATS_REGION"/>
    <property type="match status" value="6"/>
</dbReference>
<reference evidence="8" key="1">
    <citation type="submission" date="2024-03" db="EMBL/GenBank/DDBJ databases">
        <title>WGS assembly of Saponaria officinalis var. Norfolk2.</title>
        <authorList>
            <person name="Jenkins J."/>
            <person name="Shu S."/>
            <person name="Grimwood J."/>
            <person name="Barry K."/>
            <person name="Goodstein D."/>
            <person name="Schmutz J."/>
            <person name="Leebens-Mack J."/>
            <person name="Osbourn A."/>
        </authorList>
    </citation>
    <scope>NUCLEOTIDE SEQUENCE [LARGE SCALE GENOMIC DNA]</scope>
    <source>
        <strain evidence="8">JIC</strain>
    </source>
</reference>
<dbReference type="FunFam" id="2.130.10.10:FF:000092">
    <property type="entry name" value="notchless protein homolog"/>
    <property type="match status" value="1"/>
</dbReference>
<keyword evidence="2 6" id="KW-0853">WD repeat</keyword>
<dbReference type="InterPro" id="IPR015943">
    <property type="entry name" value="WD40/YVTN_repeat-like_dom_sf"/>
</dbReference>
<dbReference type="PROSITE" id="PS00678">
    <property type="entry name" value="WD_REPEATS_1"/>
    <property type="match status" value="3"/>
</dbReference>
<dbReference type="GO" id="GO:0000027">
    <property type="term" value="P:ribosomal large subunit assembly"/>
    <property type="evidence" value="ECO:0007669"/>
    <property type="project" value="TreeGrafter"/>
</dbReference>
<feature type="domain" description="NLE" evidence="7">
    <location>
        <begin position="17"/>
        <end position="76"/>
    </location>
</feature>
<dbReference type="PANTHER" id="PTHR19848:SF0">
    <property type="entry name" value="NOTCHLESS PROTEIN HOMOLOG 1"/>
    <property type="match status" value="1"/>
</dbReference>
<dbReference type="PRINTS" id="PR00319">
    <property type="entry name" value="GPROTEINB"/>
</dbReference>
<evidence type="ECO:0000313" key="9">
    <source>
        <dbReference type="Proteomes" id="UP001443914"/>
    </source>
</evidence>
<dbReference type="Pfam" id="PF00400">
    <property type="entry name" value="WD40"/>
    <property type="match status" value="8"/>
</dbReference>
<dbReference type="InterPro" id="IPR020472">
    <property type="entry name" value="WD40_PAC1"/>
</dbReference>
<dbReference type="EMBL" id="JBDFQZ010000011">
    <property type="protein sequence ID" value="KAK9676060.1"/>
    <property type="molecule type" value="Genomic_DNA"/>
</dbReference>
<dbReference type="InterPro" id="IPR001632">
    <property type="entry name" value="WD40_G-protein_beta-like"/>
</dbReference>
<feature type="repeat" description="WD" evidence="6">
    <location>
        <begin position="195"/>
        <end position="233"/>
    </location>
</feature>
<gene>
    <name evidence="8" type="ORF">RND81_11G051100</name>
</gene>
<evidence type="ECO:0000256" key="5">
    <source>
        <dbReference type="ARBA" id="ARBA00061016"/>
    </source>
</evidence>
<evidence type="ECO:0000256" key="2">
    <source>
        <dbReference type="ARBA" id="ARBA00022574"/>
    </source>
</evidence>
<dbReference type="Gene3D" id="2.130.10.10">
    <property type="entry name" value="YVTN repeat-like/Quinoprotein amine dehydrogenase"/>
    <property type="match status" value="1"/>
</dbReference>
<feature type="repeat" description="WD" evidence="6">
    <location>
        <begin position="443"/>
        <end position="476"/>
    </location>
</feature>
<dbReference type="GO" id="GO:0005730">
    <property type="term" value="C:nucleolus"/>
    <property type="evidence" value="ECO:0007669"/>
    <property type="project" value="UniProtKB-SubCell"/>
</dbReference>
<dbReference type="AlphaFoldDB" id="A0AAW1HIY7"/>
<evidence type="ECO:0000256" key="1">
    <source>
        <dbReference type="ARBA" id="ARBA00004604"/>
    </source>
</evidence>
<evidence type="ECO:0000259" key="7">
    <source>
        <dbReference type="Pfam" id="PF08154"/>
    </source>
</evidence>
<evidence type="ECO:0000256" key="4">
    <source>
        <dbReference type="ARBA" id="ARBA00023242"/>
    </source>
</evidence>
<dbReference type="SMART" id="SM00320">
    <property type="entry name" value="WD40"/>
    <property type="match status" value="8"/>
</dbReference>
<dbReference type="PANTHER" id="PTHR19848">
    <property type="entry name" value="WD40 REPEAT PROTEIN"/>
    <property type="match status" value="1"/>
</dbReference>
<evidence type="ECO:0000256" key="6">
    <source>
        <dbReference type="PROSITE-ProRule" id="PRU00221"/>
    </source>
</evidence>
<comment type="similarity">
    <text evidence="5">Belongs to the NLE1/RSA4 family.</text>
</comment>
<feature type="repeat" description="WD" evidence="6">
    <location>
        <begin position="110"/>
        <end position="151"/>
    </location>
</feature>
<name>A0AAW1HIY7_SAPOF</name>
<comment type="subcellular location">
    <subcellularLocation>
        <location evidence="1">Nucleus</location>
        <location evidence="1">Nucleolus</location>
    </subcellularLocation>
</comment>
<dbReference type="Proteomes" id="UP001443914">
    <property type="component" value="Unassembled WGS sequence"/>
</dbReference>
<feature type="repeat" description="WD" evidence="6">
    <location>
        <begin position="242"/>
        <end position="282"/>
    </location>
</feature>
<dbReference type="Pfam" id="PF08154">
    <property type="entry name" value="NLE"/>
    <property type="match status" value="1"/>
</dbReference>
<feature type="repeat" description="WD" evidence="6">
    <location>
        <begin position="401"/>
        <end position="442"/>
    </location>
</feature>
<dbReference type="InterPro" id="IPR001680">
    <property type="entry name" value="WD40_rpt"/>
</dbReference>
<accession>A0AAW1HIY7</accession>
<dbReference type="PRINTS" id="PR00320">
    <property type="entry name" value="GPROTEINBRPT"/>
</dbReference>
<feature type="repeat" description="WD" evidence="6">
    <location>
        <begin position="152"/>
        <end position="193"/>
    </location>
</feature>
<dbReference type="InterPro" id="IPR012972">
    <property type="entry name" value="NLE"/>
</dbReference>
<keyword evidence="4" id="KW-0539">Nucleus</keyword>
<dbReference type="InterPro" id="IPR036322">
    <property type="entry name" value="WD40_repeat_dom_sf"/>
</dbReference>
<dbReference type="CDD" id="cd00200">
    <property type="entry name" value="WD40"/>
    <property type="match status" value="1"/>
</dbReference>
<evidence type="ECO:0000256" key="3">
    <source>
        <dbReference type="ARBA" id="ARBA00022737"/>
    </source>
</evidence>